<reference evidence="1 2" key="2">
    <citation type="journal article" date="2022" name="Mol. Ecol. Resour.">
        <title>The genomes of chicory, endive, great burdock and yacon provide insights into Asteraceae paleo-polyploidization history and plant inulin production.</title>
        <authorList>
            <person name="Fan W."/>
            <person name="Wang S."/>
            <person name="Wang H."/>
            <person name="Wang A."/>
            <person name="Jiang F."/>
            <person name="Liu H."/>
            <person name="Zhao H."/>
            <person name="Xu D."/>
            <person name="Zhang Y."/>
        </authorList>
    </citation>
    <scope>NUCLEOTIDE SEQUENCE [LARGE SCALE GENOMIC DNA]</scope>
    <source>
        <strain evidence="2">cv. Niubang</strain>
    </source>
</reference>
<proteinExistence type="predicted"/>
<accession>A0ACB8XEA5</accession>
<gene>
    <name evidence="1" type="ORF">L6452_43802</name>
</gene>
<reference evidence="2" key="1">
    <citation type="journal article" date="2022" name="Mol. Ecol. Resour.">
        <title>The genomes of chicory, endive, great burdock and yacon provide insights into Asteraceae palaeo-polyploidization history and plant inulin production.</title>
        <authorList>
            <person name="Fan W."/>
            <person name="Wang S."/>
            <person name="Wang H."/>
            <person name="Wang A."/>
            <person name="Jiang F."/>
            <person name="Liu H."/>
            <person name="Zhao H."/>
            <person name="Xu D."/>
            <person name="Zhang Y."/>
        </authorList>
    </citation>
    <scope>NUCLEOTIDE SEQUENCE [LARGE SCALE GENOMIC DNA]</scope>
    <source>
        <strain evidence="2">cv. Niubang</strain>
    </source>
</reference>
<sequence length="105" mass="11969">MFIRCFSLAGNYSKIDSIRVIESYAFVYHWLKFSLDNHVFVEDIVNLIVESGVVPLLVQHLQEPQLSKEAVTGLRLYEHEVEKGSAFTLGLLAIKFGILDIIQDE</sequence>
<name>A0ACB8XEA5_ARCLA</name>
<keyword evidence="2" id="KW-1185">Reference proteome</keyword>
<evidence type="ECO:0000313" key="1">
    <source>
        <dbReference type="EMBL" id="KAI3665179.1"/>
    </source>
</evidence>
<dbReference type="Proteomes" id="UP001055879">
    <property type="component" value="Linkage Group LG18"/>
</dbReference>
<evidence type="ECO:0000313" key="2">
    <source>
        <dbReference type="Proteomes" id="UP001055879"/>
    </source>
</evidence>
<comment type="caution">
    <text evidence="1">The sequence shown here is derived from an EMBL/GenBank/DDBJ whole genome shotgun (WGS) entry which is preliminary data.</text>
</comment>
<protein>
    <submittedName>
        <fullName evidence="1">Uncharacterized protein</fullName>
    </submittedName>
</protein>
<dbReference type="EMBL" id="CM042064">
    <property type="protein sequence ID" value="KAI3665179.1"/>
    <property type="molecule type" value="Genomic_DNA"/>
</dbReference>
<organism evidence="1 2">
    <name type="scientific">Arctium lappa</name>
    <name type="common">Greater burdock</name>
    <name type="synonym">Lappa major</name>
    <dbReference type="NCBI Taxonomy" id="4217"/>
    <lineage>
        <taxon>Eukaryota</taxon>
        <taxon>Viridiplantae</taxon>
        <taxon>Streptophyta</taxon>
        <taxon>Embryophyta</taxon>
        <taxon>Tracheophyta</taxon>
        <taxon>Spermatophyta</taxon>
        <taxon>Magnoliopsida</taxon>
        <taxon>eudicotyledons</taxon>
        <taxon>Gunneridae</taxon>
        <taxon>Pentapetalae</taxon>
        <taxon>asterids</taxon>
        <taxon>campanulids</taxon>
        <taxon>Asterales</taxon>
        <taxon>Asteraceae</taxon>
        <taxon>Carduoideae</taxon>
        <taxon>Cardueae</taxon>
        <taxon>Arctiinae</taxon>
        <taxon>Arctium</taxon>
    </lineage>
</organism>